<dbReference type="PROSITE" id="PS51257">
    <property type="entry name" value="PROKAR_LIPOPROTEIN"/>
    <property type="match status" value="1"/>
</dbReference>
<keyword evidence="4" id="KW-1185">Reference proteome</keyword>
<sequence>MRFSLLLLPSLALVFLTAACRPDQVEHLENGQAIDREAENWKPKRILPNQLLAAAHWAGDSLTRTADRAWRAQLTERLRAGGVEAAHPFCQPEKLPQVVGLARELDATTTRQLLAPRFITEADTVQVLRPTADEYVFQQPLVILPNDVCLKCHGQVGTDISAADAQLLTTTYPSKKLTGYQPGQLIGFWKISLTRRGVAAHYTMKTRKVFKRRF</sequence>
<evidence type="ECO:0000313" key="4">
    <source>
        <dbReference type="Proteomes" id="UP001500454"/>
    </source>
</evidence>
<dbReference type="InterPro" id="IPR021796">
    <property type="entry name" value="Tll0287-like_dom"/>
</dbReference>
<name>A0ABP8JH16_9BACT</name>
<dbReference type="EMBL" id="BAABHA010000015">
    <property type="protein sequence ID" value="GAA4390603.1"/>
    <property type="molecule type" value="Genomic_DNA"/>
</dbReference>
<comment type="caution">
    <text evidence="3">The sequence shown here is derived from an EMBL/GenBank/DDBJ whole genome shotgun (WGS) entry which is preliminary data.</text>
</comment>
<feature type="signal peptide" evidence="1">
    <location>
        <begin position="1"/>
        <end position="18"/>
    </location>
</feature>
<dbReference type="Pfam" id="PF11845">
    <property type="entry name" value="Tll0287-like"/>
    <property type="match status" value="1"/>
</dbReference>
<evidence type="ECO:0000313" key="3">
    <source>
        <dbReference type="EMBL" id="GAA4390603.1"/>
    </source>
</evidence>
<feature type="domain" description="Tll0287-like" evidence="2">
    <location>
        <begin position="131"/>
        <end position="193"/>
    </location>
</feature>
<keyword evidence="1" id="KW-0732">Signal</keyword>
<proteinExistence type="predicted"/>
<evidence type="ECO:0000259" key="2">
    <source>
        <dbReference type="Pfam" id="PF11845"/>
    </source>
</evidence>
<dbReference type="Proteomes" id="UP001500454">
    <property type="component" value="Unassembled WGS sequence"/>
</dbReference>
<gene>
    <name evidence="3" type="ORF">GCM10023186_38940</name>
</gene>
<dbReference type="RefSeq" id="WP_345226964.1">
    <property type="nucleotide sequence ID" value="NZ_BAABHA010000015.1"/>
</dbReference>
<reference evidence="4" key="1">
    <citation type="journal article" date="2019" name="Int. J. Syst. Evol. Microbiol.">
        <title>The Global Catalogue of Microorganisms (GCM) 10K type strain sequencing project: providing services to taxonomists for standard genome sequencing and annotation.</title>
        <authorList>
            <consortium name="The Broad Institute Genomics Platform"/>
            <consortium name="The Broad Institute Genome Sequencing Center for Infectious Disease"/>
            <person name="Wu L."/>
            <person name="Ma J."/>
        </authorList>
    </citation>
    <scope>NUCLEOTIDE SEQUENCE [LARGE SCALE GENOMIC DNA]</scope>
    <source>
        <strain evidence="4">JCM 17924</strain>
    </source>
</reference>
<protein>
    <recommendedName>
        <fullName evidence="2">Tll0287-like domain-containing protein</fullName>
    </recommendedName>
</protein>
<evidence type="ECO:0000256" key="1">
    <source>
        <dbReference type="SAM" id="SignalP"/>
    </source>
</evidence>
<accession>A0ABP8JH16</accession>
<organism evidence="3 4">
    <name type="scientific">Hymenobacter koreensis</name>
    <dbReference type="NCBI Taxonomy" id="1084523"/>
    <lineage>
        <taxon>Bacteria</taxon>
        <taxon>Pseudomonadati</taxon>
        <taxon>Bacteroidota</taxon>
        <taxon>Cytophagia</taxon>
        <taxon>Cytophagales</taxon>
        <taxon>Hymenobacteraceae</taxon>
        <taxon>Hymenobacter</taxon>
    </lineage>
</organism>
<feature type="chain" id="PRO_5046967072" description="Tll0287-like domain-containing protein" evidence="1">
    <location>
        <begin position="19"/>
        <end position="214"/>
    </location>
</feature>